<organism evidence="2 3">
    <name type="scientific">Hypothenemus hampei</name>
    <name type="common">Coffee berry borer</name>
    <dbReference type="NCBI Taxonomy" id="57062"/>
    <lineage>
        <taxon>Eukaryota</taxon>
        <taxon>Metazoa</taxon>
        <taxon>Ecdysozoa</taxon>
        <taxon>Arthropoda</taxon>
        <taxon>Hexapoda</taxon>
        <taxon>Insecta</taxon>
        <taxon>Pterygota</taxon>
        <taxon>Neoptera</taxon>
        <taxon>Endopterygota</taxon>
        <taxon>Coleoptera</taxon>
        <taxon>Polyphaga</taxon>
        <taxon>Cucujiformia</taxon>
        <taxon>Curculionidae</taxon>
        <taxon>Scolytinae</taxon>
        <taxon>Hypothenemus</taxon>
    </lineage>
</organism>
<proteinExistence type="predicted"/>
<dbReference type="AlphaFoldDB" id="A0ABD1EAW5"/>
<reference evidence="2 3" key="1">
    <citation type="submission" date="2024-05" db="EMBL/GenBank/DDBJ databases">
        <title>Genetic variation in Jamaican populations of the coffee berry borer (Hypothenemus hampei).</title>
        <authorList>
            <person name="Errbii M."/>
            <person name="Myrie A."/>
        </authorList>
    </citation>
    <scope>NUCLEOTIDE SEQUENCE [LARGE SCALE GENOMIC DNA]</scope>
    <source>
        <strain evidence="2">JA-Hopewell-2020-01-JO</strain>
        <tissue evidence="2">Whole body</tissue>
    </source>
</reference>
<comment type="caution">
    <text evidence="2">The sequence shown here is derived from an EMBL/GenBank/DDBJ whole genome shotgun (WGS) entry which is preliminary data.</text>
</comment>
<keyword evidence="3" id="KW-1185">Reference proteome</keyword>
<gene>
    <name evidence="2" type="ORF">ABEB36_012351</name>
</gene>
<evidence type="ECO:0000256" key="1">
    <source>
        <dbReference type="SAM" id="MobiDB-lite"/>
    </source>
</evidence>
<name>A0ABD1EAW5_HYPHA</name>
<sequence>MVLSGKGKFVNRMMHCQMSSTQEPPHLLPQTMKSKMSPLELRNTDLVSRLLAATPPYLYNMSLLPNTYFFSEMLRGLVQAKNEQRSNVSTTGYGGNNAMFYGHHQARRSRKRTWNHLNRETFGLNHITEEKNQEKPVSDDSWMIKSSAKKTEDRALELTTSVANHHQKIPEEPPLSKPPKIEDPPSAPFPPLQQENNQNLVLPPPPPMWYPPIYPTPPYGIDPLHFFIDLRVSGHIYDRQTKETKQDNCTVVSPKESSEKKEQDEMVENVFKQKRHCSAFSVPNTNGKTKFDVKSMGLDKSSNKTSTTYVMGNIADIYKNVKEKKIEEVTTIDVEMEEDKTVGEDKQKKVKDLRALIGLELVVDYMSHKKALIRSHESSIISEEGDASSELDSCSSPPLEVVAVHDEV</sequence>
<protein>
    <submittedName>
        <fullName evidence="2">Uncharacterized protein</fullName>
    </submittedName>
</protein>
<feature type="region of interest" description="Disordered" evidence="1">
    <location>
        <begin position="165"/>
        <end position="194"/>
    </location>
</feature>
<dbReference type="EMBL" id="JBDJPC010000009">
    <property type="protein sequence ID" value="KAL1491811.1"/>
    <property type="molecule type" value="Genomic_DNA"/>
</dbReference>
<evidence type="ECO:0000313" key="3">
    <source>
        <dbReference type="Proteomes" id="UP001566132"/>
    </source>
</evidence>
<dbReference type="Proteomes" id="UP001566132">
    <property type="component" value="Unassembled WGS sequence"/>
</dbReference>
<evidence type="ECO:0000313" key="2">
    <source>
        <dbReference type="EMBL" id="KAL1491811.1"/>
    </source>
</evidence>
<accession>A0ABD1EAW5</accession>